<dbReference type="RefSeq" id="XP_009051685.1">
    <property type="nucleotide sequence ID" value="XM_009053437.1"/>
</dbReference>
<name>V4A205_LOTGI</name>
<reference evidence="3 4" key="1">
    <citation type="journal article" date="2013" name="Nature">
        <title>Insights into bilaterian evolution from three spiralian genomes.</title>
        <authorList>
            <person name="Simakov O."/>
            <person name="Marletaz F."/>
            <person name="Cho S.J."/>
            <person name="Edsinger-Gonzales E."/>
            <person name="Havlak P."/>
            <person name="Hellsten U."/>
            <person name="Kuo D.H."/>
            <person name="Larsson T."/>
            <person name="Lv J."/>
            <person name="Arendt D."/>
            <person name="Savage R."/>
            <person name="Osoegawa K."/>
            <person name="de Jong P."/>
            <person name="Grimwood J."/>
            <person name="Chapman J.A."/>
            <person name="Shapiro H."/>
            <person name="Aerts A."/>
            <person name="Otillar R.P."/>
            <person name="Terry A.Y."/>
            <person name="Boore J.L."/>
            <person name="Grigoriev I.V."/>
            <person name="Lindberg D.R."/>
            <person name="Seaver E.C."/>
            <person name="Weisblat D.A."/>
            <person name="Putnam N.H."/>
            <person name="Rokhsar D.S."/>
        </authorList>
    </citation>
    <scope>NUCLEOTIDE SEQUENCE [LARGE SCALE GENOMIC DNA]</scope>
</reference>
<dbReference type="AlphaFoldDB" id="V4A205"/>
<gene>
    <name evidence="3" type="ORF">LOTGIDRAFT_103620</name>
</gene>
<evidence type="ECO:0000259" key="2">
    <source>
        <dbReference type="Pfam" id="PF01156"/>
    </source>
</evidence>
<dbReference type="HOGENOM" id="CLU_036838_11_2_1"/>
<dbReference type="SUPFAM" id="SSF53590">
    <property type="entry name" value="Nucleoside hydrolase"/>
    <property type="match status" value="1"/>
</dbReference>
<feature type="domain" description="Inosine/uridine-preferring nucleoside hydrolase" evidence="2">
    <location>
        <begin position="3"/>
        <end position="309"/>
    </location>
</feature>
<evidence type="ECO:0000313" key="4">
    <source>
        <dbReference type="Proteomes" id="UP000030746"/>
    </source>
</evidence>
<dbReference type="OrthoDB" id="432381at2759"/>
<dbReference type="CTD" id="20229766"/>
<dbReference type="OMA" id="HAIMMAS"/>
<dbReference type="GeneID" id="20229766"/>
<dbReference type="Proteomes" id="UP000030746">
    <property type="component" value="Unassembled WGS sequence"/>
</dbReference>
<sequence length="317" mass="35171">MKLIIDVDTGADDAMAILFAVAQCHSGTEILAITCVNGNIDLNNVSRNTLRTLQYADALHIPVFEGAFKPLLSQGNTEDAKNYFGNDGMGNAEWTDPVDTGMVQKENAIQTMIRLTKGNPGEITLVTLAPLTNVALALQLDETFSSNLKEVLIMGGNMEGKGNVSFSAEFNFHVDPEAAAIVLQDLKCPVTMVTWEACLNASISWSIMDELIVSSSSKNMEFFKKVSSNEFKHRDKWAKLGLDDFRSCDWIAMMVLFDSSVCLEYKEVYASVETQGRLTRGSVVIDWLNLQSEKPNVRLAMKLNKEKIFQIMKEFLS</sequence>
<accession>V4A205</accession>
<dbReference type="Gene3D" id="3.90.245.10">
    <property type="entry name" value="Ribonucleoside hydrolase-like"/>
    <property type="match status" value="1"/>
</dbReference>
<dbReference type="CDD" id="cd02649">
    <property type="entry name" value="nuc_hydro_CeIAG"/>
    <property type="match status" value="1"/>
</dbReference>
<dbReference type="InterPro" id="IPR001910">
    <property type="entry name" value="Inosine/uridine_hydrolase_dom"/>
</dbReference>
<comment type="similarity">
    <text evidence="1">Belongs to the IUNH family.</text>
</comment>
<dbReference type="GO" id="GO:0016799">
    <property type="term" value="F:hydrolase activity, hydrolyzing N-glycosyl compounds"/>
    <property type="evidence" value="ECO:0007669"/>
    <property type="project" value="InterPro"/>
</dbReference>
<dbReference type="PANTHER" id="PTHR46190">
    <property type="entry name" value="SI:CH211-201H21.5-RELATED"/>
    <property type="match status" value="1"/>
</dbReference>
<evidence type="ECO:0000313" key="3">
    <source>
        <dbReference type="EMBL" id="ESO97843.1"/>
    </source>
</evidence>
<protein>
    <recommendedName>
        <fullName evidence="2">Inosine/uridine-preferring nucleoside hydrolase domain-containing protein</fullName>
    </recommendedName>
</protein>
<keyword evidence="4" id="KW-1185">Reference proteome</keyword>
<dbReference type="Pfam" id="PF01156">
    <property type="entry name" value="IU_nuc_hydro"/>
    <property type="match status" value="1"/>
</dbReference>
<organism evidence="3 4">
    <name type="scientific">Lottia gigantea</name>
    <name type="common">Giant owl limpet</name>
    <dbReference type="NCBI Taxonomy" id="225164"/>
    <lineage>
        <taxon>Eukaryota</taxon>
        <taxon>Metazoa</taxon>
        <taxon>Spiralia</taxon>
        <taxon>Lophotrochozoa</taxon>
        <taxon>Mollusca</taxon>
        <taxon>Gastropoda</taxon>
        <taxon>Patellogastropoda</taxon>
        <taxon>Lottioidea</taxon>
        <taxon>Lottiidae</taxon>
        <taxon>Lottia</taxon>
    </lineage>
</organism>
<dbReference type="InterPro" id="IPR052775">
    <property type="entry name" value="IUN_hydrolase"/>
</dbReference>
<dbReference type="KEGG" id="lgi:LOTGIDRAFT_103620"/>
<dbReference type="STRING" id="225164.V4A205"/>
<dbReference type="PANTHER" id="PTHR46190:SF1">
    <property type="entry name" value="SI:CH211-201H21.5"/>
    <property type="match status" value="1"/>
</dbReference>
<evidence type="ECO:0000256" key="1">
    <source>
        <dbReference type="ARBA" id="ARBA00009176"/>
    </source>
</evidence>
<dbReference type="EMBL" id="KB201304">
    <property type="protein sequence ID" value="ESO97843.1"/>
    <property type="molecule type" value="Genomic_DNA"/>
</dbReference>
<dbReference type="InterPro" id="IPR036452">
    <property type="entry name" value="Ribo_hydro-like"/>
</dbReference>
<proteinExistence type="inferred from homology"/>